<name>A0ABD3EW38_9STRA</name>
<accession>A0ABD3EW38</accession>
<protein>
    <recommendedName>
        <fullName evidence="4">PiggyBac transposable element-derived protein domain-containing protein</fullName>
    </recommendedName>
</protein>
<feature type="region of interest" description="Disordered" evidence="1">
    <location>
        <begin position="49"/>
        <end position="68"/>
    </location>
</feature>
<evidence type="ECO:0000313" key="3">
    <source>
        <dbReference type="Proteomes" id="UP001632037"/>
    </source>
</evidence>
<comment type="caution">
    <text evidence="2">The sequence shown here is derived from an EMBL/GenBank/DDBJ whole genome shotgun (WGS) entry which is preliminary data.</text>
</comment>
<evidence type="ECO:0000256" key="1">
    <source>
        <dbReference type="SAM" id="MobiDB-lite"/>
    </source>
</evidence>
<sequence length="68" mass="7784">MNSKAKRMKFAKFLNMYVAGGDMVIYHDETNFNMRTQGWANKGECAVMQMPPSREKQRRQRSGAPANA</sequence>
<dbReference type="Proteomes" id="UP001632037">
    <property type="component" value="Unassembled WGS sequence"/>
</dbReference>
<organism evidence="2 3">
    <name type="scientific">Phytophthora oleae</name>
    <dbReference type="NCBI Taxonomy" id="2107226"/>
    <lineage>
        <taxon>Eukaryota</taxon>
        <taxon>Sar</taxon>
        <taxon>Stramenopiles</taxon>
        <taxon>Oomycota</taxon>
        <taxon>Peronosporomycetes</taxon>
        <taxon>Peronosporales</taxon>
        <taxon>Peronosporaceae</taxon>
        <taxon>Phytophthora</taxon>
    </lineage>
</organism>
<reference evidence="2 3" key="1">
    <citation type="submission" date="2024-09" db="EMBL/GenBank/DDBJ databases">
        <title>Genome sequencing and assembly of Phytophthora oleae, isolate VK10A, causative agent of rot of olive drupes.</title>
        <authorList>
            <person name="Conti Taguali S."/>
            <person name="Riolo M."/>
            <person name="La Spada F."/>
            <person name="Cacciola S.O."/>
            <person name="Dionisio G."/>
        </authorList>
    </citation>
    <scope>NUCLEOTIDE SEQUENCE [LARGE SCALE GENOMIC DNA]</scope>
    <source>
        <strain evidence="2 3">VK10A</strain>
    </source>
</reference>
<evidence type="ECO:0008006" key="4">
    <source>
        <dbReference type="Google" id="ProtNLM"/>
    </source>
</evidence>
<proteinExistence type="predicted"/>
<dbReference type="AlphaFoldDB" id="A0ABD3EW38"/>
<evidence type="ECO:0000313" key="2">
    <source>
        <dbReference type="EMBL" id="KAL3658497.1"/>
    </source>
</evidence>
<keyword evidence="3" id="KW-1185">Reference proteome</keyword>
<dbReference type="EMBL" id="JBIMZQ010000054">
    <property type="protein sequence ID" value="KAL3658497.1"/>
    <property type="molecule type" value="Genomic_DNA"/>
</dbReference>
<gene>
    <name evidence="2" type="ORF">V7S43_016629</name>
</gene>